<dbReference type="AlphaFoldDB" id="A0A9P4U104"/>
<organism evidence="2 3">
    <name type="scientific">Tothia fuscella</name>
    <dbReference type="NCBI Taxonomy" id="1048955"/>
    <lineage>
        <taxon>Eukaryota</taxon>
        <taxon>Fungi</taxon>
        <taxon>Dikarya</taxon>
        <taxon>Ascomycota</taxon>
        <taxon>Pezizomycotina</taxon>
        <taxon>Dothideomycetes</taxon>
        <taxon>Pleosporomycetidae</taxon>
        <taxon>Venturiales</taxon>
        <taxon>Cylindrosympodiaceae</taxon>
        <taxon>Tothia</taxon>
    </lineage>
</organism>
<protein>
    <recommendedName>
        <fullName evidence="4">Carboxymuconolactone decarboxylase</fullName>
    </recommendedName>
</protein>
<keyword evidence="3" id="KW-1185">Reference proteome</keyword>
<dbReference type="InterPro" id="IPR029032">
    <property type="entry name" value="AhpD-like"/>
</dbReference>
<feature type="compositionally biased region" description="Basic and acidic residues" evidence="1">
    <location>
        <begin position="189"/>
        <end position="201"/>
    </location>
</feature>
<dbReference type="SUPFAM" id="SSF69118">
    <property type="entry name" value="AhpD-like"/>
    <property type="match status" value="1"/>
</dbReference>
<dbReference type="EMBL" id="MU007026">
    <property type="protein sequence ID" value="KAF2432488.1"/>
    <property type="molecule type" value="Genomic_DNA"/>
</dbReference>
<sequence length="212" mass="23518">MRLPYVDNPPNFDNESDNAVVKRVQERRGERGLIALDLALLHAPPVADGWNTFLKAIRTSTTLTPSIREVSISRVAVLNRAWYEFEHHAILIPSIPLSGLKYILTSPPSNITNTPHKANDSIGLDAKHAAVLTYTDYMTLAVEMPDEVFKAVRDVFSEREVVELTATVGSYNCVSRFLVALDVSERNGEEGKKTSLEKVHPELVGLEPAPRS</sequence>
<evidence type="ECO:0000313" key="3">
    <source>
        <dbReference type="Proteomes" id="UP000800235"/>
    </source>
</evidence>
<comment type="caution">
    <text evidence="2">The sequence shown here is derived from an EMBL/GenBank/DDBJ whole genome shotgun (WGS) entry which is preliminary data.</text>
</comment>
<proteinExistence type="predicted"/>
<feature type="region of interest" description="Disordered" evidence="1">
    <location>
        <begin position="189"/>
        <end position="212"/>
    </location>
</feature>
<dbReference type="PANTHER" id="PTHR34846">
    <property type="entry name" value="4-CARBOXYMUCONOLACTONE DECARBOXYLASE FAMILY PROTEIN (AFU_ORTHOLOGUE AFUA_6G11590)"/>
    <property type="match status" value="1"/>
</dbReference>
<dbReference type="OrthoDB" id="2135488at2759"/>
<dbReference type="PANTHER" id="PTHR34846:SF9">
    <property type="entry name" value="4-CARBOXYMUCONOLACTONE DECARBOXYLASE FAMILY PROTEIN (AFU_ORTHOLOGUE AFUA_1G03690)"/>
    <property type="match status" value="1"/>
</dbReference>
<dbReference type="Gene3D" id="1.20.1290.10">
    <property type="entry name" value="AhpD-like"/>
    <property type="match status" value="1"/>
</dbReference>
<evidence type="ECO:0000313" key="2">
    <source>
        <dbReference type="EMBL" id="KAF2432488.1"/>
    </source>
</evidence>
<name>A0A9P4U104_9PEZI</name>
<accession>A0A9P4U104</accession>
<gene>
    <name evidence="2" type="ORF">EJ08DRAFT_686927</name>
</gene>
<dbReference type="Proteomes" id="UP000800235">
    <property type="component" value="Unassembled WGS sequence"/>
</dbReference>
<evidence type="ECO:0000256" key="1">
    <source>
        <dbReference type="SAM" id="MobiDB-lite"/>
    </source>
</evidence>
<evidence type="ECO:0008006" key="4">
    <source>
        <dbReference type="Google" id="ProtNLM"/>
    </source>
</evidence>
<reference evidence="2" key="1">
    <citation type="journal article" date="2020" name="Stud. Mycol.">
        <title>101 Dothideomycetes genomes: a test case for predicting lifestyles and emergence of pathogens.</title>
        <authorList>
            <person name="Haridas S."/>
            <person name="Albert R."/>
            <person name="Binder M."/>
            <person name="Bloem J."/>
            <person name="Labutti K."/>
            <person name="Salamov A."/>
            <person name="Andreopoulos B."/>
            <person name="Baker S."/>
            <person name="Barry K."/>
            <person name="Bills G."/>
            <person name="Bluhm B."/>
            <person name="Cannon C."/>
            <person name="Castanera R."/>
            <person name="Culley D."/>
            <person name="Daum C."/>
            <person name="Ezra D."/>
            <person name="Gonzalez J."/>
            <person name="Henrissat B."/>
            <person name="Kuo A."/>
            <person name="Liang C."/>
            <person name="Lipzen A."/>
            <person name="Lutzoni F."/>
            <person name="Magnuson J."/>
            <person name="Mondo S."/>
            <person name="Nolan M."/>
            <person name="Ohm R."/>
            <person name="Pangilinan J."/>
            <person name="Park H.-J."/>
            <person name="Ramirez L."/>
            <person name="Alfaro M."/>
            <person name="Sun H."/>
            <person name="Tritt A."/>
            <person name="Yoshinaga Y."/>
            <person name="Zwiers L.-H."/>
            <person name="Turgeon B."/>
            <person name="Goodwin S."/>
            <person name="Spatafora J."/>
            <person name="Crous P."/>
            <person name="Grigoriev I."/>
        </authorList>
    </citation>
    <scope>NUCLEOTIDE SEQUENCE</scope>
    <source>
        <strain evidence="2">CBS 130266</strain>
    </source>
</reference>